<accession>T0Y1Q7</accession>
<organism evidence="1">
    <name type="scientific">mine drainage metagenome</name>
    <dbReference type="NCBI Taxonomy" id="410659"/>
    <lineage>
        <taxon>unclassified sequences</taxon>
        <taxon>metagenomes</taxon>
        <taxon>ecological metagenomes</taxon>
    </lineage>
</organism>
<protein>
    <submittedName>
        <fullName evidence="1">Uncharacterized protein</fullName>
    </submittedName>
</protein>
<reference evidence="1" key="2">
    <citation type="journal article" date="2014" name="ISME J.">
        <title>Microbial stratification in low pH oxic and suboxic macroscopic growths along an acid mine drainage.</title>
        <authorList>
            <person name="Mendez-Garcia C."/>
            <person name="Mesa V."/>
            <person name="Sprenger R.R."/>
            <person name="Richter M."/>
            <person name="Diez M.S."/>
            <person name="Solano J."/>
            <person name="Bargiela R."/>
            <person name="Golyshina O.V."/>
            <person name="Manteca A."/>
            <person name="Ramos J.L."/>
            <person name="Gallego J.R."/>
            <person name="Llorente I."/>
            <person name="Martins Dos Santos V.A."/>
            <person name="Jensen O.N."/>
            <person name="Pelaez A.I."/>
            <person name="Sanchez J."/>
            <person name="Ferrer M."/>
        </authorList>
    </citation>
    <scope>NUCLEOTIDE SEQUENCE</scope>
</reference>
<proteinExistence type="predicted"/>
<evidence type="ECO:0000313" key="1">
    <source>
        <dbReference type="EMBL" id="EQD26938.1"/>
    </source>
</evidence>
<name>T0Y1Q7_9ZZZZ</name>
<comment type="caution">
    <text evidence="1">The sequence shown here is derived from an EMBL/GenBank/DDBJ whole genome shotgun (WGS) entry which is preliminary data.</text>
</comment>
<sequence>MRARWGLHRNLNQFSPADRAQFARMMTLLSAPGAQQLLWVEMKPRLLRARQQYQARLPTMLGMLRTMADTGVQRSTRLTAAEKVQALTALGVLSAWAEKTDWLNPDKVYQALGVLTATAQKMSFRTLNEALSMPYPEAMKDVGHLWSGVKQALDVYGLSIDTILDTAQIKVLSDDGNVAVVRTTFDVLGTPVTRDSTLIRQDGRWYDRDTLLHWRAVLAEPAVAASVAKPASAAAPASAASVHRVATPAVATSAHARKP</sequence>
<dbReference type="EMBL" id="AUZZ01011246">
    <property type="protein sequence ID" value="EQD26938.1"/>
    <property type="molecule type" value="Genomic_DNA"/>
</dbReference>
<gene>
    <name evidence="1" type="ORF">B2A_15447</name>
</gene>
<reference evidence="1" key="1">
    <citation type="submission" date="2013-08" db="EMBL/GenBank/DDBJ databases">
        <authorList>
            <person name="Mendez C."/>
            <person name="Richter M."/>
            <person name="Ferrer M."/>
            <person name="Sanchez J."/>
        </authorList>
    </citation>
    <scope>NUCLEOTIDE SEQUENCE</scope>
</reference>
<dbReference type="AlphaFoldDB" id="T0Y1Q7"/>